<dbReference type="RefSeq" id="WP_005975813.1">
    <property type="nucleotide sequence ID" value="NZ_JQHP01000002.1"/>
</dbReference>
<dbReference type="EMBL" id="JQOH01000003">
    <property type="protein sequence ID" value="KGA29357.1"/>
    <property type="molecule type" value="Genomic_DNA"/>
</dbReference>
<protein>
    <recommendedName>
        <fullName evidence="5">Lipoprotein</fullName>
    </recommendedName>
</protein>
<comment type="caution">
    <text evidence="1">The sequence shown here is derived from an EMBL/GenBank/DDBJ whole genome shotgun (WGS) entry which is preliminary data.</text>
</comment>
<keyword evidence="4" id="KW-1185">Reference proteome</keyword>
<evidence type="ECO:0008006" key="5">
    <source>
        <dbReference type="Google" id="ProtNLM"/>
    </source>
</evidence>
<gene>
    <name evidence="1" type="ORF">JV38_06025</name>
    <name evidence="2" type="ORF">KU73_09745</name>
</gene>
<sequence>MKIITRLFLLSSFILSGCQQLQSSYNSLSGELNKLSISNIANSKKNELDEKSLTKTSLKIICLDFKKNQYMAEEKWNGKYVELTEKIINVAESGPLFGGDPNFKGTEAVFIFDSGIISSGYSECKAGVFVKHDALKKYNVGNMITVKGIIGIDNVGLASNQISLSPAQIVSK</sequence>
<dbReference type="Proteomes" id="UP000029257">
    <property type="component" value="Unassembled WGS sequence"/>
</dbReference>
<accession>A0AAW3EK82</accession>
<evidence type="ECO:0000313" key="2">
    <source>
        <dbReference type="EMBL" id="KGA29357.1"/>
    </source>
</evidence>
<evidence type="ECO:0000313" key="1">
    <source>
        <dbReference type="EMBL" id="KFX09250.1"/>
    </source>
</evidence>
<dbReference type="EMBL" id="JQHP01000002">
    <property type="protein sequence ID" value="KFX09250.1"/>
    <property type="molecule type" value="Genomic_DNA"/>
</dbReference>
<dbReference type="PROSITE" id="PS51257">
    <property type="entry name" value="PROKAR_LIPOPROTEIN"/>
    <property type="match status" value="1"/>
</dbReference>
<organism evidence="1 3">
    <name type="scientific">Pectobacterium wasabiae</name>
    <dbReference type="NCBI Taxonomy" id="55208"/>
    <lineage>
        <taxon>Bacteria</taxon>
        <taxon>Pseudomonadati</taxon>
        <taxon>Pseudomonadota</taxon>
        <taxon>Gammaproteobacteria</taxon>
        <taxon>Enterobacterales</taxon>
        <taxon>Pectobacteriaceae</taxon>
        <taxon>Pectobacterium</taxon>
    </lineage>
</organism>
<dbReference type="AlphaFoldDB" id="A0AAW3EK82"/>
<name>A0AAW3EK82_9GAMM</name>
<dbReference type="Proteomes" id="UP000029436">
    <property type="component" value="Unassembled WGS sequence"/>
</dbReference>
<reference evidence="3 4" key="1">
    <citation type="submission" date="2014-08" db="EMBL/GenBank/DDBJ databases">
        <title>Genome sequences of NCPPB Pectobacterium isolates.</title>
        <authorList>
            <person name="Glover R.H."/>
            <person name="Sapp M."/>
            <person name="Elphinstone J."/>
        </authorList>
    </citation>
    <scope>NUCLEOTIDE SEQUENCE [LARGE SCALE GENOMIC DNA]</scope>
    <source>
        <strain evidence="1 3">NCPPB 3701</strain>
        <strain evidence="2 4">NCPPB3702</strain>
    </source>
</reference>
<evidence type="ECO:0000313" key="4">
    <source>
        <dbReference type="Proteomes" id="UP000029436"/>
    </source>
</evidence>
<proteinExistence type="predicted"/>
<evidence type="ECO:0000313" key="3">
    <source>
        <dbReference type="Proteomes" id="UP000029257"/>
    </source>
</evidence>